<dbReference type="PANTHER" id="PTHR36582">
    <property type="entry name" value="ANTITOXIN PARD"/>
    <property type="match status" value="1"/>
</dbReference>
<dbReference type="AlphaFoldDB" id="A0A0B0EEX9"/>
<dbReference type="InterPro" id="IPR010985">
    <property type="entry name" value="Ribbon_hlx_hlx"/>
</dbReference>
<sequence>MSTNKSYSLGSHYENFISNQVAQGRFNNGSEVVRAGLRMLEDYEARMNELRTLIDEGDTAVTKGQVKTYTDAEELTADIVKRGRKQLN</sequence>
<accession>A0A0B0EEX9</accession>
<dbReference type="SUPFAM" id="SSF47598">
    <property type="entry name" value="Ribbon-helix-helix"/>
    <property type="match status" value="1"/>
</dbReference>
<gene>
    <name evidence="3" type="primary">parD1</name>
    <name evidence="3" type="ORF">SCABRO_03136</name>
</gene>
<dbReference type="InterPro" id="IPR022789">
    <property type="entry name" value="ParD"/>
</dbReference>
<evidence type="ECO:0000256" key="2">
    <source>
        <dbReference type="ARBA" id="ARBA00022649"/>
    </source>
</evidence>
<evidence type="ECO:0000313" key="4">
    <source>
        <dbReference type="Proteomes" id="UP000030652"/>
    </source>
</evidence>
<evidence type="ECO:0000256" key="1">
    <source>
        <dbReference type="ARBA" id="ARBA00008580"/>
    </source>
</evidence>
<evidence type="ECO:0000313" key="3">
    <source>
        <dbReference type="EMBL" id="KHE91149.1"/>
    </source>
</evidence>
<comment type="caution">
    <text evidence="3">The sequence shown here is derived from an EMBL/GenBank/DDBJ whole genome shotgun (WGS) entry which is preliminary data.</text>
</comment>
<dbReference type="GO" id="GO:0006355">
    <property type="term" value="P:regulation of DNA-templated transcription"/>
    <property type="evidence" value="ECO:0007669"/>
    <property type="project" value="InterPro"/>
</dbReference>
<reference evidence="3 4" key="1">
    <citation type="submission" date="2014-10" db="EMBL/GenBank/DDBJ databases">
        <title>Draft genome of anammox bacterium scalindua brodae, obtained using differential coverage binning of sequence data from two enrichment reactors.</title>
        <authorList>
            <person name="Speth D.R."/>
            <person name="Russ L."/>
            <person name="Kartal B."/>
            <person name="Op den Camp H.J."/>
            <person name="Dutilh B.E."/>
            <person name="Jetten M.S."/>
        </authorList>
    </citation>
    <scope>NUCLEOTIDE SEQUENCE [LARGE SCALE GENOMIC DNA]</scope>
    <source>
        <strain evidence="3">RU1</strain>
    </source>
</reference>
<dbReference type="Proteomes" id="UP000030652">
    <property type="component" value="Unassembled WGS sequence"/>
</dbReference>
<name>A0A0B0EEX9_9BACT</name>
<dbReference type="Gene3D" id="6.10.10.120">
    <property type="entry name" value="Antitoxin ParD1-like"/>
    <property type="match status" value="1"/>
</dbReference>
<comment type="similarity">
    <text evidence="1">Belongs to the ParD antitoxin family.</text>
</comment>
<dbReference type="NCBIfam" id="TIGR02606">
    <property type="entry name" value="antidote_CC2985"/>
    <property type="match status" value="1"/>
</dbReference>
<dbReference type="eggNOG" id="COG3609">
    <property type="taxonomic scope" value="Bacteria"/>
</dbReference>
<protein>
    <submittedName>
        <fullName evidence="3">Antitoxin ParD1</fullName>
    </submittedName>
</protein>
<dbReference type="EMBL" id="JRYO01000215">
    <property type="protein sequence ID" value="KHE91149.1"/>
    <property type="molecule type" value="Genomic_DNA"/>
</dbReference>
<dbReference type="PATRIC" id="fig|237368.3.peg.3393"/>
<dbReference type="Pfam" id="PF03693">
    <property type="entry name" value="ParD_antitoxin"/>
    <property type="match status" value="1"/>
</dbReference>
<proteinExistence type="inferred from homology"/>
<keyword evidence="2" id="KW-1277">Toxin-antitoxin system</keyword>
<dbReference type="InterPro" id="IPR038296">
    <property type="entry name" value="ParD_sf"/>
</dbReference>
<organism evidence="3 4">
    <name type="scientific">Candidatus Scalindua brodae</name>
    <dbReference type="NCBI Taxonomy" id="237368"/>
    <lineage>
        <taxon>Bacteria</taxon>
        <taxon>Pseudomonadati</taxon>
        <taxon>Planctomycetota</taxon>
        <taxon>Candidatus Brocadiia</taxon>
        <taxon>Candidatus Brocadiales</taxon>
        <taxon>Candidatus Scalinduaceae</taxon>
        <taxon>Candidatus Scalindua</taxon>
    </lineage>
</organism>
<dbReference type="PANTHER" id="PTHR36582:SF2">
    <property type="entry name" value="ANTITOXIN PARD"/>
    <property type="match status" value="1"/>
</dbReference>